<accession>A0A0D6GSE7</accession>
<dbReference type="OrthoDB" id="9891371at2"/>
<dbReference type="Proteomes" id="UP000480222">
    <property type="component" value="Unassembled WGS sequence"/>
</dbReference>
<dbReference type="EMBL" id="CADDAV010000022">
    <property type="protein sequence ID" value="CAB0615697.1"/>
    <property type="molecule type" value="Genomic_DNA"/>
</dbReference>
<dbReference type="RefSeq" id="WP_010935328.1">
    <property type="nucleotide sequence ID" value="NZ_CABVGJ010000001.1"/>
</dbReference>
<gene>
    <name evidence="1" type="ORF">CIP107547_01990</name>
</gene>
<evidence type="ECO:0000313" key="1">
    <source>
        <dbReference type="EMBL" id="CAB0615697.1"/>
    </source>
</evidence>
<sequence>MIKAAWTLYGAAVAVFLLGAVSEGWLPTSVRAAFIWLVPLLGWGSGAACAYRARTRRMWIVGLVLFWVWIPLVFGLGTLLLGP</sequence>
<evidence type="ECO:0000313" key="2">
    <source>
        <dbReference type="Proteomes" id="UP000480222"/>
    </source>
</evidence>
<proteinExistence type="predicted"/>
<dbReference type="GeneID" id="29421754"/>
<comment type="caution">
    <text evidence="1">The sequence shown here is derived from an EMBL/GenBank/DDBJ whole genome shotgun (WGS) entry which is preliminary data.</text>
</comment>
<protein>
    <submittedName>
        <fullName evidence="1">Uncharacterized protein</fullName>
    </submittedName>
</protein>
<dbReference type="AlphaFoldDB" id="A0A0D6GSE7"/>
<dbReference type="KEGG" id="cdip:ERS451417_01794"/>
<reference evidence="1 2" key="1">
    <citation type="submission" date="2020-02" db="EMBL/GenBank/DDBJ databases">
        <authorList>
            <person name="Brisse S."/>
        </authorList>
    </citation>
    <scope>NUCLEOTIDE SEQUENCE [LARGE SCALE GENOMIC DNA]</scope>
    <source>
        <strain evidence="1">CIP107547</strain>
    </source>
</reference>
<dbReference type="KEGG" id="cdi:DIP1778"/>
<organism evidence="1 2">
    <name type="scientific">Corynebacterium diphtheriae</name>
    <dbReference type="NCBI Taxonomy" id="1717"/>
    <lineage>
        <taxon>Bacteria</taxon>
        <taxon>Bacillati</taxon>
        <taxon>Actinomycetota</taxon>
        <taxon>Actinomycetes</taxon>
        <taxon>Mycobacteriales</taxon>
        <taxon>Corynebacteriaceae</taxon>
        <taxon>Corynebacterium</taxon>
    </lineage>
</organism>
<name>A0A0D6GSE7_CORDP</name>